<protein>
    <submittedName>
        <fullName evidence="2">Uncharacterized protein</fullName>
    </submittedName>
</protein>
<dbReference type="Proteomes" id="UP001234178">
    <property type="component" value="Unassembled WGS sequence"/>
</dbReference>
<comment type="caution">
    <text evidence="2">The sequence shown here is derived from an EMBL/GenBank/DDBJ whole genome shotgun (WGS) entry which is preliminary data.</text>
</comment>
<keyword evidence="3" id="KW-1185">Reference proteome</keyword>
<feature type="region of interest" description="Disordered" evidence="1">
    <location>
        <begin position="43"/>
        <end position="64"/>
    </location>
</feature>
<dbReference type="EMBL" id="JAOYFB010000003">
    <property type="protein sequence ID" value="KAK4009718.1"/>
    <property type="molecule type" value="Genomic_DNA"/>
</dbReference>
<evidence type="ECO:0000313" key="2">
    <source>
        <dbReference type="EMBL" id="KAK4009718.1"/>
    </source>
</evidence>
<proteinExistence type="predicted"/>
<organism evidence="2 3">
    <name type="scientific">Daphnia magna</name>
    <dbReference type="NCBI Taxonomy" id="35525"/>
    <lineage>
        <taxon>Eukaryota</taxon>
        <taxon>Metazoa</taxon>
        <taxon>Ecdysozoa</taxon>
        <taxon>Arthropoda</taxon>
        <taxon>Crustacea</taxon>
        <taxon>Branchiopoda</taxon>
        <taxon>Diplostraca</taxon>
        <taxon>Cladocera</taxon>
        <taxon>Anomopoda</taxon>
        <taxon>Daphniidae</taxon>
        <taxon>Daphnia</taxon>
    </lineage>
</organism>
<sequence length="64" mass="7432">MKCCILKKIYYIFNYDKVINRFDENEQILHAKRLLRADGHNEGISSSAQPASTTLKNYRTSPLI</sequence>
<evidence type="ECO:0000313" key="3">
    <source>
        <dbReference type="Proteomes" id="UP001234178"/>
    </source>
</evidence>
<accession>A0ABQ9Z9Y6</accession>
<gene>
    <name evidence="2" type="ORF">OUZ56_018864</name>
</gene>
<name>A0ABQ9Z9Y6_9CRUS</name>
<evidence type="ECO:0000256" key="1">
    <source>
        <dbReference type="SAM" id="MobiDB-lite"/>
    </source>
</evidence>
<reference evidence="2 3" key="1">
    <citation type="journal article" date="2023" name="Nucleic Acids Res.">
        <title>The hologenome of Daphnia magna reveals possible DNA methylation and microbiome-mediated evolution of the host genome.</title>
        <authorList>
            <person name="Chaturvedi A."/>
            <person name="Li X."/>
            <person name="Dhandapani V."/>
            <person name="Marshall H."/>
            <person name="Kissane S."/>
            <person name="Cuenca-Cambronero M."/>
            <person name="Asole G."/>
            <person name="Calvet F."/>
            <person name="Ruiz-Romero M."/>
            <person name="Marangio P."/>
            <person name="Guigo R."/>
            <person name="Rago D."/>
            <person name="Mirbahai L."/>
            <person name="Eastwood N."/>
            <person name="Colbourne J.K."/>
            <person name="Zhou J."/>
            <person name="Mallon E."/>
            <person name="Orsini L."/>
        </authorList>
    </citation>
    <scope>NUCLEOTIDE SEQUENCE [LARGE SCALE GENOMIC DNA]</scope>
    <source>
        <strain evidence="2">LRV0_1</strain>
    </source>
</reference>